<protein>
    <recommendedName>
        <fullName evidence="5">Acetylornithine aminotransferase</fullName>
        <shortName evidence="5">ACOAT</shortName>
        <ecNumber evidence="5">2.6.1.11</ecNumber>
    </recommendedName>
</protein>
<keyword evidence="5" id="KW-0963">Cytoplasm</keyword>
<dbReference type="CDD" id="cd00610">
    <property type="entry name" value="OAT_like"/>
    <property type="match status" value="1"/>
</dbReference>
<keyword evidence="4 5" id="KW-0663">Pyridoxal phosphate</keyword>
<comment type="subunit">
    <text evidence="5">Homodimer.</text>
</comment>
<dbReference type="InterPro" id="IPR004636">
    <property type="entry name" value="AcOrn/SuccOrn_fam"/>
</dbReference>
<dbReference type="Proteomes" id="UP000232806">
    <property type="component" value="Chromosome"/>
</dbReference>
<comment type="miscellaneous">
    <text evidence="5">May also have succinyldiaminopimelate aminotransferase activity, thus carrying out the corresponding step in lysine biosynthesis.</text>
</comment>
<comment type="subcellular location">
    <subcellularLocation>
        <location evidence="5">Cytoplasm</location>
    </subcellularLocation>
</comment>
<sequence length="392" mass="42758">MNTEEIMAQDNEYVMQTYGRQPLALKKGKGAVVWDVEGRAYIDCVAGIAVNNVGHAHPRVAEAISKQAHKLIHTSNIYYTEEQVRLAKLLVEVSPHQKAFFCNSGAEANEGAIKLARKYTGKGEIIAMENSFHGRTITTITATGQHKYKKNFGPLTPGFKHVPYGNLEAVGEAITNETAAVLVEPVQGEGGIIIPPEGYLDELKKLCHENDVLLIFDEVQTGFGRTGEMFASQTFKVTPDITTLAKAIAGGFPMGAVMASEEVGNAFQPGDHAATFGGGPLACAAGLASVETIREEGLLVRSRENGEYFKNQLKELFLEHGLVEDVRGVGMMLGMEMDMPCSRMVDDMRQQGVLVNCTAEKVLRFVPPLVISQEQINDVTDCLDEILRRLSD</sequence>
<feature type="binding site" evidence="5">
    <location>
        <position position="135"/>
    </location>
    <ligand>
        <name>N(2)-acetyl-L-ornithine</name>
        <dbReference type="ChEBI" id="CHEBI:57805"/>
    </ligand>
</feature>
<accession>A0A2H4VAZ9</accession>
<feature type="binding site" evidence="5">
    <location>
        <position position="275"/>
    </location>
    <ligand>
        <name>pyridoxal 5'-phosphate</name>
        <dbReference type="ChEBI" id="CHEBI:597326"/>
    </ligand>
</feature>
<dbReference type="GO" id="GO:0042802">
    <property type="term" value="F:identical protein binding"/>
    <property type="evidence" value="ECO:0007669"/>
    <property type="project" value="TreeGrafter"/>
</dbReference>
<feature type="binding site" evidence="5">
    <location>
        <begin position="105"/>
        <end position="106"/>
    </location>
    <ligand>
        <name>pyridoxal 5'-phosphate</name>
        <dbReference type="ChEBI" id="CHEBI:597326"/>
    </ligand>
</feature>
<feature type="binding site" evidence="5">
    <location>
        <begin position="217"/>
        <end position="220"/>
    </location>
    <ligand>
        <name>pyridoxal 5'-phosphate</name>
        <dbReference type="ChEBI" id="CHEBI:597326"/>
    </ligand>
</feature>
<dbReference type="GeneID" id="35120744"/>
<dbReference type="SUPFAM" id="SSF53383">
    <property type="entry name" value="PLP-dependent transferases"/>
    <property type="match status" value="1"/>
</dbReference>
<comment type="cofactor">
    <cofactor evidence="5">
        <name>pyridoxal 5'-phosphate</name>
        <dbReference type="ChEBI" id="CHEBI:597326"/>
    </cofactor>
    <text evidence="5">Binds 1 pyridoxal phosphate per subunit.</text>
</comment>
<comment type="caution">
    <text evidence="5">Lacks conserved residue(s) required for the propagation of feature annotation.</text>
</comment>
<evidence type="ECO:0000313" key="6">
    <source>
        <dbReference type="EMBL" id="AUB55274.1"/>
    </source>
</evidence>
<comment type="similarity">
    <text evidence="5">Belongs to the class-III pyridoxal-phosphate-dependent aminotransferase family. ArgD subfamily.</text>
</comment>
<dbReference type="PANTHER" id="PTHR11986">
    <property type="entry name" value="AMINOTRANSFERASE CLASS III"/>
    <property type="match status" value="1"/>
</dbReference>
<keyword evidence="2 5" id="KW-0028">Amino-acid biosynthesis</keyword>
<evidence type="ECO:0000256" key="4">
    <source>
        <dbReference type="ARBA" id="ARBA00022898"/>
    </source>
</evidence>
<feature type="modified residue" description="N6-(pyridoxal phosphate)lysine" evidence="5">
    <location>
        <position position="246"/>
    </location>
</feature>
<feature type="binding site" evidence="5">
    <location>
        <position position="132"/>
    </location>
    <ligand>
        <name>pyridoxal 5'-phosphate</name>
        <dbReference type="ChEBI" id="CHEBI:597326"/>
    </ligand>
</feature>
<dbReference type="InterPro" id="IPR005814">
    <property type="entry name" value="Aminotrans_3"/>
</dbReference>
<keyword evidence="1 5" id="KW-0032">Aminotransferase</keyword>
<name>A0A2H4VAZ9_9EURY</name>
<dbReference type="NCBIfam" id="NF002325">
    <property type="entry name" value="PRK01278.1"/>
    <property type="match status" value="1"/>
</dbReference>
<proteinExistence type="inferred from homology"/>
<dbReference type="InterPro" id="IPR015424">
    <property type="entry name" value="PyrdxlP-dep_Trfase"/>
</dbReference>
<dbReference type="InterPro" id="IPR015422">
    <property type="entry name" value="PyrdxlP-dep_Trfase_small"/>
</dbReference>
<evidence type="ECO:0000256" key="2">
    <source>
        <dbReference type="ARBA" id="ARBA00022605"/>
    </source>
</evidence>
<dbReference type="HAMAP" id="MF_01107">
    <property type="entry name" value="ArgD_aminotrans_3"/>
    <property type="match status" value="1"/>
</dbReference>
<dbReference type="GO" id="GO:0003992">
    <property type="term" value="F:N2-acetyl-L-ornithine:2-oxoglutarate 5-aminotransferase activity"/>
    <property type="evidence" value="ECO:0007669"/>
    <property type="project" value="UniProtKB-UniRule"/>
</dbReference>
<comment type="catalytic activity">
    <reaction evidence="5">
        <text>N(2)-acetyl-L-ornithine + 2-oxoglutarate = N-acetyl-L-glutamate 5-semialdehyde + L-glutamate</text>
        <dbReference type="Rhea" id="RHEA:18049"/>
        <dbReference type="ChEBI" id="CHEBI:16810"/>
        <dbReference type="ChEBI" id="CHEBI:29123"/>
        <dbReference type="ChEBI" id="CHEBI:29985"/>
        <dbReference type="ChEBI" id="CHEBI:57805"/>
        <dbReference type="EC" id="2.6.1.11"/>
    </reaction>
</comment>
<dbReference type="InterPro" id="IPR050103">
    <property type="entry name" value="Class-III_PLP-dep_AT"/>
</dbReference>
<evidence type="ECO:0000256" key="1">
    <source>
        <dbReference type="ARBA" id="ARBA00022576"/>
    </source>
</evidence>
<dbReference type="PIRSF" id="PIRSF000521">
    <property type="entry name" value="Transaminase_4ab_Lys_Orn"/>
    <property type="match status" value="1"/>
</dbReference>
<dbReference type="GO" id="GO:0005737">
    <property type="term" value="C:cytoplasm"/>
    <property type="evidence" value="ECO:0007669"/>
    <property type="project" value="UniProtKB-SubCell"/>
</dbReference>
<dbReference type="EMBL" id="CP017766">
    <property type="protein sequence ID" value="AUB55274.1"/>
    <property type="molecule type" value="Genomic_DNA"/>
</dbReference>
<organism evidence="6 7">
    <name type="scientific">Methanobacterium subterraneum</name>
    <dbReference type="NCBI Taxonomy" id="59277"/>
    <lineage>
        <taxon>Archaea</taxon>
        <taxon>Methanobacteriati</taxon>
        <taxon>Methanobacteriota</taxon>
        <taxon>Methanomada group</taxon>
        <taxon>Methanobacteria</taxon>
        <taxon>Methanobacteriales</taxon>
        <taxon>Methanobacteriaceae</taxon>
        <taxon>Methanobacterium</taxon>
    </lineage>
</organism>
<dbReference type="PANTHER" id="PTHR11986:SF79">
    <property type="entry name" value="ACETYLORNITHINE AMINOTRANSFERASE, MITOCHONDRIAL"/>
    <property type="match status" value="1"/>
</dbReference>
<evidence type="ECO:0000313" key="7">
    <source>
        <dbReference type="Proteomes" id="UP000232806"/>
    </source>
</evidence>
<dbReference type="RefSeq" id="WP_100905254.1">
    <property type="nucleotide sequence ID" value="NZ_CP017766.1"/>
</dbReference>
<gene>
    <name evidence="5" type="primary">argD</name>
    <name evidence="6" type="ORF">BK007_04075</name>
</gene>
<dbReference type="PROSITE" id="PS00600">
    <property type="entry name" value="AA_TRANSFER_CLASS_3"/>
    <property type="match status" value="1"/>
</dbReference>
<comment type="pathway">
    <text evidence="5">Amino-acid biosynthesis; L-arginine biosynthesis; N(2)-acetyl-L-ornithine from L-glutamate: step 4/4.</text>
</comment>
<dbReference type="Gene3D" id="3.90.1150.10">
    <property type="entry name" value="Aspartate Aminotransferase, domain 1"/>
    <property type="match status" value="1"/>
</dbReference>
<reference evidence="6 7" key="1">
    <citation type="submission" date="2016-10" db="EMBL/GenBank/DDBJ databases">
        <title>Comparative genomics between deep and shallow subseafloor isolates.</title>
        <authorList>
            <person name="Ishii S."/>
            <person name="Miller J.R."/>
            <person name="Sutton G."/>
            <person name="Suzuki S."/>
            <person name="Methe B."/>
            <person name="Inagaki F."/>
            <person name="Imachi H."/>
        </authorList>
    </citation>
    <scope>NUCLEOTIDE SEQUENCE [LARGE SCALE GENOMIC DNA]</scope>
    <source>
        <strain evidence="6 7">MO-MB1</strain>
    </source>
</reference>
<dbReference type="Gene3D" id="3.40.640.10">
    <property type="entry name" value="Type I PLP-dependent aspartate aminotransferase-like (Major domain)"/>
    <property type="match status" value="1"/>
</dbReference>
<evidence type="ECO:0000256" key="3">
    <source>
        <dbReference type="ARBA" id="ARBA00022679"/>
    </source>
</evidence>
<dbReference type="InterPro" id="IPR015421">
    <property type="entry name" value="PyrdxlP-dep_Trfase_major"/>
</dbReference>
<dbReference type="NCBIfam" id="TIGR00707">
    <property type="entry name" value="argD"/>
    <property type="match status" value="1"/>
</dbReference>
<dbReference type="OrthoDB" id="85346at2157"/>
<keyword evidence="5" id="KW-0055">Arginine biosynthesis</keyword>
<dbReference type="AlphaFoldDB" id="A0A2H4VAZ9"/>
<dbReference type="Pfam" id="PF00202">
    <property type="entry name" value="Aminotran_3"/>
    <property type="match status" value="1"/>
</dbReference>
<dbReference type="EC" id="2.6.1.11" evidence="5"/>
<dbReference type="FunFam" id="3.40.640.10:FF:000004">
    <property type="entry name" value="Acetylornithine aminotransferase"/>
    <property type="match status" value="1"/>
</dbReference>
<evidence type="ECO:0000256" key="5">
    <source>
        <dbReference type="HAMAP-Rule" id="MF_01107"/>
    </source>
</evidence>
<dbReference type="GO" id="GO:0006526">
    <property type="term" value="P:L-arginine biosynthetic process"/>
    <property type="evidence" value="ECO:0007669"/>
    <property type="project" value="UniProtKB-UniRule"/>
</dbReference>
<keyword evidence="3 5" id="KW-0808">Transferase</keyword>
<dbReference type="InterPro" id="IPR049704">
    <property type="entry name" value="Aminotrans_3_PPA_site"/>
</dbReference>
<dbReference type="UniPathway" id="UPA00068">
    <property type="reaction ID" value="UER00109"/>
</dbReference>
<dbReference type="GO" id="GO:0030170">
    <property type="term" value="F:pyridoxal phosphate binding"/>
    <property type="evidence" value="ECO:0007669"/>
    <property type="project" value="InterPro"/>
</dbReference>
<dbReference type="NCBIfam" id="NF002874">
    <property type="entry name" value="PRK03244.1"/>
    <property type="match status" value="1"/>
</dbReference>